<gene>
    <name evidence="1" type="ORF">BJ138DRAFT_1179890</name>
</gene>
<accession>A0ACB8ACJ0</accession>
<keyword evidence="2" id="KW-1185">Reference proteome</keyword>
<evidence type="ECO:0000313" key="1">
    <source>
        <dbReference type="EMBL" id="KAH7910964.1"/>
    </source>
</evidence>
<name>A0ACB8ACJ0_9AGAM</name>
<dbReference type="Proteomes" id="UP000790377">
    <property type="component" value="Unassembled WGS sequence"/>
</dbReference>
<proteinExistence type="predicted"/>
<evidence type="ECO:0000313" key="2">
    <source>
        <dbReference type="Proteomes" id="UP000790377"/>
    </source>
</evidence>
<dbReference type="EMBL" id="MU267694">
    <property type="protein sequence ID" value="KAH7910964.1"/>
    <property type="molecule type" value="Genomic_DNA"/>
</dbReference>
<organism evidence="1 2">
    <name type="scientific">Hygrophoropsis aurantiaca</name>
    <dbReference type="NCBI Taxonomy" id="72124"/>
    <lineage>
        <taxon>Eukaryota</taxon>
        <taxon>Fungi</taxon>
        <taxon>Dikarya</taxon>
        <taxon>Basidiomycota</taxon>
        <taxon>Agaricomycotina</taxon>
        <taxon>Agaricomycetes</taxon>
        <taxon>Agaricomycetidae</taxon>
        <taxon>Boletales</taxon>
        <taxon>Coniophorineae</taxon>
        <taxon>Hygrophoropsidaceae</taxon>
        <taxon>Hygrophoropsis</taxon>
    </lineage>
</organism>
<reference evidence="1" key="1">
    <citation type="journal article" date="2021" name="New Phytol.">
        <title>Evolutionary innovations through gain and loss of genes in the ectomycorrhizal Boletales.</title>
        <authorList>
            <person name="Wu G."/>
            <person name="Miyauchi S."/>
            <person name="Morin E."/>
            <person name="Kuo A."/>
            <person name="Drula E."/>
            <person name="Varga T."/>
            <person name="Kohler A."/>
            <person name="Feng B."/>
            <person name="Cao Y."/>
            <person name="Lipzen A."/>
            <person name="Daum C."/>
            <person name="Hundley H."/>
            <person name="Pangilinan J."/>
            <person name="Johnson J."/>
            <person name="Barry K."/>
            <person name="LaButti K."/>
            <person name="Ng V."/>
            <person name="Ahrendt S."/>
            <person name="Min B."/>
            <person name="Choi I.G."/>
            <person name="Park H."/>
            <person name="Plett J.M."/>
            <person name="Magnuson J."/>
            <person name="Spatafora J.W."/>
            <person name="Nagy L.G."/>
            <person name="Henrissat B."/>
            <person name="Grigoriev I.V."/>
            <person name="Yang Z.L."/>
            <person name="Xu J."/>
            <person name="Martin F.M."/>
        </authorList>
    </citation>
    <scope>NUCLEOTIDE SEQUENCE</scope>
    <source>
        <strain evidence="1">ATCC 28755</strain>
    </source>
</reference>
<comment type="caution">
    <text evidence="1">The sequence shown here is derived from an EMBL/GenBank/DDBJ whole genome shotgun (WGS) entry which is preliminary data.</text>
</comment>
<protein>
    <submittedName>
        <fullName evidence="1">Uncharacterized protein</fullName>
    </submittedName>
</protein>
<sequence length="67" mass="8052">MANRDTSVFQSPDFPAFAFVHACYAWNPMRNRERIWGQAKQFEALWKDFRLKGWEVNRFQLQNAQSI</sequence>